<evidence type="ECO:0000313" key="3">
    <source>
        <dbReference type="Proteomes" id="UP001164712"/>
    </source>
</evidence>
<dbReference type="Proteomes" id="UP001164712">
    <property type="component" value="Chromosome"/>
</dbReference>
<dbReference type="RefSeq" id="WP_187329801.1">
    <property type="nucleotide sequence ID" value="NZ_CP114058.1"/>
</dbReference>
<dbReference type="EMBL" id="CP114058">
    <property type="protein sequence ID" value="WAT02949.1"/>
    <property type="molecule type" value="Genomic_DNA"/>
</dbReference>
<dbReference type="SUPFAM" id="SSF51658">
    <property type="entry name" value="Xylose isomerase-like"/>
    <property type="match status" value="1"/>
</dbReference>
<feature type="domain" description="Xylose isomerase-like TIM barrel" evidence="1">
    <location>
        <begin position="29"/>
        <end position="255"/>
    </location>
</feature>
<dbReference type="Gene3D" id="3.20.20.150">
    <property type="entry name" value="Divalent-metal-dependent TIM barrel enzymes"/>
    <property type="match status" value="1"/>
</dbReference>
<reference evidence="2" key="1">
    <citation type="submission" date="2022-12" db="EMBL/GenBank/DDBJ databases">
        <title>Complete genome sequence of an Australian strain of Rouxiella badensis DAR84756 and resolution of the R. badensis DSM100043 and R. chamberiensis DSM28324 genomes.</title>
        <authorList>
            <person name="Paul S."/>
            <person name="Anderson P.J."/>
            <person name="Maynard G."/>
            <person name="Dyall-Smith M."/>
            <person name="Kudinha T."/>
        </authorList>
    </citation>
    <scope>NUCLEOTIDE SEQUENCE</scope>
    <source>
        <strain evidence="2">DSM 28324</strain>
    </source>
</reference>
<gene>
    <name evidence="2" type="ORF">O1V66_01100</name>
</gene>
<sequence length="268" mass="29958">MAIGLSTYAYFWRLSERVPAPMGLDAMLENTAELGGKVFQICDYAPIERLSADELEKFRQRAEALGVVLELGTRGLKADHLGRYLQLARALDANILRSMFNSPDSRPTLAEAKQQLAQILPAFEHSEVALCIETYEQVRTADNLALVKHFNSPWLGICLDPANCVAALEMPKEVISSTAPYVLNLHVKDFAFSRRDGWVGFTYAGCPMGEGLLDYDAMIAEVRPDARGVNQIIEHWLPWQEDAAATCEMEDAWTRHNLDFLLARQAAQ</sequence>
<dbReference type="Pfam" id="PF01261">
    <property type="entry name" value="AP_endonuc_2"/>
    <property type="match status" value="1"/>
</dbReference>
<evidence type="ECO:0000259" key="1">
    <source>
        <dbReference type="Pfam" id="PF01261"/>
    </source>
</evidence>
<dbReference type="InterPro" id="IPR013022">
    <property type="entry name" value="Xyl_isomerase-like_TIM-brl"/>
</dbReference>
<organism evidence="2 3">
    <name type="scientific">Rouxiella chamberiensis</name>
    <dbReference type="NCBI Taxonomy" id="1513468"/>
    <lineage>
        <taxon>Bacteria</taxon>
        <taxon>Pseudomonadati</taxon>
        <taxon>Pseudomonadota</taxon>
        <taxon>Gammaproteobacteria</taxon>
        <taxon>Enterobacterales</taxon>
        <taxon>Yersiniaceae</taxon>
        <taxon>Rouxiella</taxon>
    </lineage>
</organism>
<keyword evidence="3" id="KW-1185">Reference proteome</keyword>
<name>A0ABY7HV79_9GAMM</name>
<proteinExistence type="predicted"/>
<dbReference type="PANTHER" id="PTHR12110">
    <property type="entry name" value="HYDROXYPYRUVATE ISOMERASE"/>
    <property type="match status" value="1"/>
</dbReference>
<dbReference type="PANTHER" id="PTHR12110:SF52">
    <property type="entry name" value="XYLOSE ISOMERASE"/>
    <property type="match status" value="1"/>
</dbReference>
<accession>A0ABY7HV79</accession>
<protein>
    <submittedName>
        <fullName evidence="2">TIM barrel protein</fullName>
    </submittedName>
</protein>
<dbReference type="InterPro" id="IPR036237">
    <property type="entry name" value="Xyl_isomerase-like_sf"/>
</dbReference>
<evidence type="ECO:0000313" key="2">
    <source>
        <dbReference type="EMBL" id="WAT02949.1"/>
    </source>
</evidence>
<dbReference type="InterPro" id="IPR050312">
    <property type="entry name" value="IolE/XylAMocC-like"/>
</dbReference>